<feature type="compositionally biased region" description="Low complexity" evidence="1">
    <location>
        <begin position="90"/>
        <end position="103"/>
    </location>
</feature>
<evidence type="ECO:0000313" key="3">
    <source>
        <dbReference type="EMBL" id="CAF3888466.1"/>
    </source>
</evidence>
<evidence type="ECO:0000256" key="1">
    <source>
        <dbReference type="SAM" id="MobiDB-lite"/>
    </source>
</evidence>
<evidence type="ECO:0000313" key="4">
    <source>
        <dbReference type="Proteomes" id="UP000677228"/>
    </source>
</evidence>
<evidence type="ECO:0000313" key="2">
    <source>
        <dbReference type="EMBL" id="CAF1117175.1"/>
    </source>
</evidence>
<name>A0A8S2EA71_9BILA</name>
<organism evidence="2 4">
    <name type="scientific">Didymodactylos carnosus</name>
    <dbReference type="NCBI Taxonomy" id="1234261"/>
    <lineage>
        <taxon>Eukaryota</taxon>
        <taxon>Metazoa</taxon>
        <taxon>Spiralia</taxon>
        <taxon>Gnathifera</taxon>
        <taxon>Rotifera</taxon>
        <taxon>Eurotatoria</taxon>
        <taxon>Bdelloidea</taxon>
        <taxon>Philodinida</taxon>
        <taxon>Philodinidae</taxon>
        <taxon>Didymodactylos</taxon>
    </lineage>
</organism>
<reference evidence="2" key="1">
    <citation type="submission" date="2021-02" db="EMBL/GenBank/DDBJ databases">
        <authorList>
            <person name="Nowell W R."/>
        </authorList>
    </citation>
    <scope>NUCLEOTIDE SEQUENCE</scope>
</reference>
<dbReference type="EMBL" id="CAJOBA010015621">
    <property type="protein sequence ID" value="CAF3888466.1"/>
    <property type="molecule type" value="Genomic_DNA"/>
</dbReference>
<feature type="region of interest" description="Disordered" evidence="1">
    <location>
        <begin position="79"/>
        <end position="103"/>
    </location>
</feature>
<feature type="compositionally biased region" description="Low complexity" evidence="1">
    <location>
        <begin position="239"/>
        <end position="253"/>
    </location>
</feature>
<dbReference type="EMBL" id="CAJNOK010010490">
    <property type="protein sequence ID" value="CAF1117175.1"/>
    <property type="molecule type" value="Genomic_DNA"/>
</dbReference>
<feature type="region of interest" description="Disordered" evidence="1">
    <location>
        <begin position="211"/>
        <end position="276"/>
    </location>
</feature>
<proteinExistence type="predicted"/>
<protein>
    <submittedName>
        <fullName evidence="2">Uncharacterized protein</fullName>
    </submittedName>
</protein>
<dbReference type="Proteomes" id="UP000677228">
    <property type="component" value="Unassembled WGS sequence"/>
</dbReference>
<accession>A0A8S2EA71</accession>
<sequence length="276" mass="30757">MADTQLLSDRVGNSIFCAKVLLATEDPCEILNIDMQDVQLDILRQQMCFKLSSGDYLVKSGIINSLRLFKEQLKMKDKEQKEQLKRRKTPPTTSSSVPTNATPLTSQALTATTSLPLPLTANQQKKSILNSIKQWCQDNETNLGIDNLKLVDGIDFTLNVSKSANGVEGTITCECGKTLVLPKTNGKILISNFYRHLKDYNCNYVKDLQKKSQQPQQQFSTTTNTSLNQHRPPLSQILTQNQTSSSSQRTSSPAPAPSKKRKNNATAVSRPKRSRK</sequence>
<dbReference type="AlphaFoldDB" id="A0A8S2EA71"/>
<comment type="caution">
    <text evidence="2">The sequence shown here is derived from an EMBL/GenBank/DDBJ whole genome shotgun (WGS) entry which is preliminary data.</text>
</comment>
<dbReference type="Proteomes" id="UP000682733">
    <property type="component" value="Unassembled WGS sequence"/>
</dbReference>
<gene>
    <name evidence="2" type="ORF">OVA965_LOCUS20010</name>
    <name evidence="3" type="ORF">TMI583_LOCUS20257</name>
</gene>
<feature type="compositionally biased region" description="Low complexity" evidence="1">
    <location>
        <begin position="211"/>
        <end position="229"/>
    </location>
</feature>